<dbReference type="KEGG" id="fbm:MQE35_13620"/>
<organism evidence="1 2">
    <name type="scientific">Abyssalbus ytuae</name>
    <dbReference type="NCBI Taxonomy" id="2926907"/>
    <lineage>
        <taxon>Bacteria</taxon>
        <taxon>Pseudomonadati</taxon>
        <taxon>Bacteroidota</taxon>
        <taxon>Flavobacteriia</taxon>
        <taxon>Flavobacteriales</taxon>
        <taxon>Flavobacteriaceae</taxon>
        <taxon>Abyssalbus</taxon>
    </lineage>
</organism>
<evidence type="ECO:0000313" key="2">
    <source>
        <dbReference type="Proteomes" id="UP000831290"/>
    </source>
</evidence>
<keyword evidence="2" id="KW-1185">Reference proteome</keyword>
<dbReference type="Proteomes" id="UP000831290">
    <property type="component" value="Chromosome"/>
</dbReference>
<dbReference type="AlphaFoldDB" id="A0A9E6ZJL3"/>
<sequence>MNLKFYFFLIFVFANVALNSQDLHLGKGKITDSIFLPDSKDTFTLYLPENFSTNREWPVIFAFDPGGRGKEAVLSMAEAAEEYHYVVVASNAIKNGPYQPNLKKAAELMNHIIKALPVDAQRIYLAGFSGGSRLASAIALLSHDIKGVIACGAGLNNNFDFFPNKKTFAYIGIAGNEDFNYLEVKNTVAFLQKSKYDAEFIPFNGEHTWPPNLQLKKAFRLFTLKAYNKGYGITTDENIANLYREDYEYNEGLITQNNLLWAYDDLKKIIENYRFYIDPDSLKGQLKLFSKNNFYKLQKKRQEEILNFETTYRNDYLIFLKEDIETANTKQIGFWDNEVENIQKFVKGKGIEGEKMEKRLRTFVTLVAKEIAAPYLENEDKHIDNLLYANEVQVIMSPRNYEPYFYILKYATKKSEYPMALFYLEEMLKNGFKDSEKLNQFEGISLLRISPEYNELLEKYGLKAKF</sequence>
<name>A0A9E6ZJL3_9FLAO</name>
<evidence type="ECO:0000313" key="1">
    <source>
        <dbReference type="EMBL" id="UOB16772.1"/>
    </source>
</evidence>
<keyword evidence="1" id="KW-0378">Hydrolase</keyword>
<protein>
    <submittedName>
        <fullName evidence="1">Alpha/beta hydrolase</fullName>
    </submittedName>
</protein>
<dbReference type="InterPro" id="IPR029058">
    <property type="entry name" value="AB_hydrolase_fold"/>
</dbReference>
<dbReference type="Gene3D" id="3.40.50.1820">
    <property type="entry name" value="alpha/beta hydrolase"/>
    <property type="match status" value="1"/>
</dbReference>
<reference evidence="1" key="1">
    <citation type="submission" date="2022-03" db="EMBL/GenBank/DDBJ databases">
        <title>Description of Abyssus ytuae gen. nov., sp. nov., a novel member of the family Flavobacteriaceae isolated from the sediment of Mariana Trench.</title>
        <authorList>
            <person name="Zhang J."/>
            <person name="Xu X."/>
        </authorList>
    </citation>
    <scope>NUCLEOTIDE SEQUENCE</scope>
    <source>
        <strain evidence="1">MT3330</strain>
    </source>
</reference>
<accession>A0A9E6ZJL3</accession>
<dbReference type="SUPFAM" id="SSF53474">
    <property type="entry name" value="alpha/beta-Hydrolases"/>
    <property type="match status" value="1"/>
</dbReference>
<gene>
    <name evidence="1" type="ORF">MQE35_13620</name>
</gene>
<dbReference type="EMBL" id="CP094358">
    <property type="protein sequence ID" value="UOB16772.1"/>
    <property type="molecule type" value="Genomic_DNA"/>
</dbReference>
<proteinExistence type="predicted"/>
<dbReference type="GO" id="GO:0016787">
    <property type="term" value="F:hydrolase activity"/>
    <property type="evidence" value="ECO:0007669"/>
    <property type="project" value="UniProtKB-KW"/>
</dbReference>
<dbReference type="RefSeq" id="WP_255842009.1">
    <property type="nucleotide sequence ID" value="NZ_CP094358.1"/>
</dbReference>